<keyword evidence="2" id="KW-1185">Reference proteome</keyword>
<evidence type="ECO:0000313" key="1">
    <source>
        <dbReference type="EMBL" id="OMP00548.1"/>
    </source>
</evidence>
<evidence type="ECO:0000313" key="2">
    <source>
        <dbReference type="Proteomes" id="UP000187203"/>
    </source>
</evidence>
<protein>
    <submittedName>
        <fullName evidence="1">Uncharacterized protein</fullName>
    </submittedName>
</protein>
<name>A0A1R3K0P2_9ROSI</name>
<dbReference type="Proteomes" id="UP000187203">
    <property type="component" value="Unassembled WGS sequence"/>
</dbReference>
<organism evidence="1 2">
    <name type="scientific">Corchorus olitorius</name>
    <dbReference type="NCBI Taxonomy" id="93759"/>
    <lineage>
        <taxon>Eukaryota</taxon>
        <taxon>Viridiplantae</taxon>
        <taxon>Streptophyta</taxon>
        <taxon>Embryophyta</taxon>
        <taxon>Tracheophyta</taxon>
        <taxon>Spermatophyta</taxon>
        <taxon>Magnoliopsida</taxon>
        <taxon>eudicotyledons</taxon>
        <taxon>Gunneridae</taxon>
        <taxon>Pentapetalae</taxon>
        <taxon>rosids</taxon>
        <taxon>malvids</taxon>
        <taxon>Malvales</taxon>
        <taxon>Malvaceae</taxon>
        <taxon>Grewioideae</taxon>
        <taxon>Apeibeae</taxon>
        <taxon>Corchorus</taxon>
    </lineage>
</organism>
<reference evidence="2" key="1">
    <citation type="submission" date="2013-09" db="EMBL/GenBank/DDBJ databases">
        <title>Corchorus olitorius genome sequencing.</title>
        <authorList>
            <person name="Alam M."/>
            <person name="Haque M.S."/>
            <person name="Islam M.S."/>
            <person name="Emdad E.M."/>
            <person name="Islam M.M."/>
            <person name="Ahmed B."/>
            <person name="Halim A."/>
            <person name="Hossen Q.M.M."/>
            <person name="Hossain M.Z."/>
            <person name="Ahmed R."/>
            <person name="Khan M.M."/>
            <person name="Islam R."/>
            <person name="Rashid M.M."/>
            <person name="Khan S.A."/>
            <person name="Rahman M.S."/>
            <person name="Alam M."/>
            <person name="Yahiya A.S."/>
            <person name="Khan M.S."/>
            <person name="Azam M.S."/>
            <person name="Haque T."/>
            <person name="Lashkar M.Z.H."/>
            <person name="Akhand A.I."/>
            <person name="Morshed G."/>
            <person name="Roy S."/>
            <person name="Uddin K.S."/>
            <person name="Rabeya T."/>
            <person name="Hossain A.S."/>
            <person name="Chowdhury A."/>
            <person name="Snigdha A.R."/>
            <person name="Mortoza M.S."/>
            <person name="Matin S.A."/>
            <person name="Hoque S.M.E."/>
            <person name="Islam M.K."/>
            <person name="Roy D.K."/>
            <person name="Haider R."/>
            <person name="Moosa M.M."/>
            <person name="Elias S.M."/>
            <person name="Hasan A.M."/>
            <person name="Jahan S."/>
            <person name="Shafiuddin M."/>
            <person name="Mahmood N."/>
            <person name="Shommy N.S."/>
        </authorList>
    </citation>
    <scope>NUCLEOTIDE SEQUENCE [LARGE SCALE GENOMIC DNA]</scope>
    <source>
        <strain evidence="2">cv. O-4</strain>
    </source>
</reference>
<accession>A0A1R3K0P2</accession>
<dbReference type="EMBL" id="AWUE01014933">
    <property type="protein sequence ID" value="OMP00548.1"/>
    <property type="molecule type" value="Genomic_DNA"/>
</dbReference>
<proteinExistence type="predicted"/>
<dbReference type="AlphaFoldDB" id="A0A1R3K0P2"/>
<gene>
    <name evidence="1" type="ORF">COLO4_12590</name>
</gene>
<sequence>MMFDDDEVGRLLPEEETTTLNSDYAERHAPKTISMPFCIRGFSMIKKAE</sequence>
<comment type="caution">
    <text evidence="1">The sequence shown here is derived from an EMBL/GenBank/DDBJ whole genome shotgun (WGS) entry which is preliminary data.</text>
</comment>